<evidence type="ECO:0000256" key="5">
    <source>
        <dbReference type="SAM" id="MobiDB-lite"/>
    </source>
</evidence>
<protein>
    <recommendedName>
        <fullName evidence="6">BED-type domain-containing protein</fullName>
    </recommendedName>
</protein>
<keyword evidence="8" id="KW-1185">Reference proteome</keyword>
<dbReference type="GO" id="GO:0008270">
    <property type="term" value="F:zinc ion binding"/>
    <property type="evidence" value="ECO:0007669"/>
    <property type="project" value="UniProtKB-KW"/>
</dbReference>
<comment type="caution">
    <text evidence="7">The sequence shown here is derived from an EMBL/GenBank/DDBJ whole genome shotgun (WGS) entry which is preliminary data.</text>
</comment>
<dbReference type="Proteomes" id="UP000289738">
    <property type="component" value="Chromosome B06"/>
</dbReference>
<organism evidence="7 8">
    <name type="scientific">Arachis hypogaea</name>
    <name type="common">Peanut</name>
    <dbReference type="NCBI Taxonomy" id="3818"/>
    <lineage>
        <taxon>Eukaryota</taxon>
        <taxon>Viridiplantae</taxon>
        <taxon>Streptophyta</taxon>
        <taxon>Embryophyta</taxon>
        <taxon>Tracheophyta</taxon>
        <taxon>Spermatophyta</taxon>
        <taxon>Magnoliopsida</taxon>
        <taxon>eudicotyledons</taxon>
        <taxon>Gunneridae</taxon>
        <taxon>Pentapetalae</taxon>
        <taxon>rosids</taxon>
        <taxon>fabids</taxon>
        <taxon>Fabales</taxon>
        <taxon>Fabaceae</taxon>
        <taxon>Papilionoideae</taxon>
        <taxon>50 kb inversion clade</taxon>
        <taxon>dalbergioids sensu lato</taxon>
        <taxon>Dalbergieae</taxon>
        <taxon>Pterocarpus clade</taxon>
        <taxon>Arachis</taxon>
    </lineage>
</organism>
<dbReference type="SUPFAM" id="SSF57667">
    <property type="entry name" value="beta-beta-alpha zinc fingers"/>
    <property type="match status" value="1"/>
</dbReference>
<evidence type="ECO:0000313" key="8">
    <source>
        <dbReference type="Proteomes" id="UP000289738"/>
    </source>
</evidence>
<evidence type="ECO:0000259" key="6">
    <source>
        <dbReference type="PROSITE" id="PS50808"/>
    </source>
</evidence>
<dbReference type="Pfam" id="PF02892">
    <property type="entry name" value="zf-BED"/>
    <property type="match status" value="1"/>
</dbReference>
<dbReference type="SMART" id="SM00614">
    <property type="entry name" value="ZnF_BED"/>
    <property type="match status" value="1"/>
</dbReference>
<feature type="region of interest" description="Disordered" evidence="5">
    <location>
        <begin position="1"/>
        <end position="23"/>
    </location>
</feature>
<feature type="domain" description="BED-type" evidence="6">
    <location>
        <begin position="40"/>
        <end position="97"/>
    </location>
</feature>
<dbReference type="PROSITE" id="PS50808">
    <property type="entry name" value="ZF_BED"/>
    <property type="match status" value="1"/>
</dbReference>
<dbReference type="EMBL" id="SDMP01000016">
    <property type="protein sequence ID" value="RYR06318.1"/>
    <property type="molecule type" value="Genomic_DNA"/>
</dbReference>
<keyword evidence="2 4" id="KW-0863">Zinc-finger</keyword>
<gene>
    <name evidence="7" type="ORF">Ahy_B06g086069</name>
</gene>
<evidence type="ECO:0000256" key="2">
    <source>
        <dbReference type="ARBA" id="ARBA00022771"/>
    </source>
</evidence>
<evidence type="ECO:0000313" key="7">
    <source>
        <dbReference type="EMBL" id="RYR06318.1"/>
    </source>
</evidence>
<keyword evidence="3" id="KW-0862">Zinc</keyword>
<accession>A0A444YWN0</accession>
<dbReference type="InterPro" id="IPR036236">
    <property type="entry name" value="Znf_C2H2_sf"/>
</dbReference>
<keyword evidence="1" id="KW-0479">Metal-binding</keyword>
<feature type="compositionally biased region" description="Polar residues" evidence="5">
    <location>
        <begin position="1"/>
        <end position="12"/>
    </location>
</feature>
<evidence type="ECO:0000256" key="4">
    <source>
        <dbReference type="PROSITE-ProRule" id="PRU00027"/>
    </source>
</evidence>
<dbReference type="GO" id="GO:0003677">
    <property type="term" value="F:DNA binding"/>
    <property type="evidence" value="ECO:0007669"/>
    <property type="project" value="InterPro"/>
</dbReference>
<sequence length="178" mass="20524">MEQPDQSVSQPSLEMEDFTDLEDFTHEPEFEEPTCKKCKSTISDCWNFFTKIDGEDGKERARCNACGKELKVEDCLDGTSLLIHHIEQCDEIEIEDARQLVKDMQGQSKYPAIYLLVLLKKAVAAVLLHDMPINVFDEEDFMKMKITVIAVKMKMKMGMMMMVLMVEELDHPFTLAIY</sequence>
<dbReference type="InterPro" id="IPR003656">
    <property type="entry name" value="Znf_BED"/>
</dbReference>
<reference evidence="7 8" key="1">
    <citation type="submission" date="2019-01" db="EMBL/GenBank/DDBJ databases">
        <title>Sequencing of cultivated peanut Arachis hypogaea provides insights into genome evolution and oil improvement.</title>
        <authorList>
            <person name="Chen X."/>
        </authorList>
    </citation>
    <scope>NUCLEOTIDE SEQUENCE [LARGE SCALE GENOMIC DNA]</scope>
    <source>
        <strain evidence="8">cv. Fuhuasheng</strain>
        <tissue evidence="7">Leaves</tissue>
    </source>
</reference>
<evidence type="ECO:0000256" key="1">
    <source>
        <dbReference type="ARBA" id="ARBA00022723"/>
    </source>
</evidence>
<evidence type="ECO:0000256" key="3">
    <source>
        <dbReference type="ARBA" id="ARBA00022833"/>
    </source>
</evidence>
<dbReference type="AlphaFoldDB" id="A0A444YWN0"/>
<proteinExistence type="predicted"/>
<name>A0A444YWN0_ARAHY</name>